<evidence type="ECO:0000313" key="2">
    <source>
        <dbReference type="EMBL" id="CAD8763554.1"/>
    </source>
</evidence>
<sequence length="221" mass="24991">MMQHQTFSTPNNMPSNGAACANNSSRLRKRKISFPASFDNDDKMIAQKKSKQAEYLFEDTPIFDSDFSMHLDLPEVSQADKEDVFDWMENILGDKVIETSPTESNIDPSLTSTESDPCYKEMISLLAEDEKDSNGEENVFKTIQESFISDRLIGHNFLPTADYSKKSTLKRSPSFNTRLGRSSRIGIRQGLTKLAKANSRSAKTRRMLLSCKFSLHLNNSQ</sequence>
<gene>
    <name evidence="2" type="ORF">PDEL1432_LOCUS3595</name>
</gene>
<feature type="region of interest" description="Disordered" evidence="1">
    <location>
        <begin position="1"/>
        <end position="21"/>
    </location>
</feature>
<proteinExistence type="predicted"/>
<protein>
    <submittedName>
        <fullName evidence="2">Uncharacterized protein</fullName>
    </submittedName>
</protein>
<evidence type="ECO:0000256" key="1">
    <source>
        <dbReference type="SAM" id="MobiDB-lite"/>
    </source>
</evidence>
<name>A0A7S0Y919_9STRA</name>
<dbReference type="AlphaFoldDB" id="A0A7S0Y919"/>
<reference evidence="2" key="1">
    <citation type="submission" date="2021-01" db="EMBL/GenBank/DDBJ databases">
        <authorList>
            <person name="Corre E."/>
            <person name="Pelletier E."/>
            <person name="Niang G."/>
            <person name="Scheremetjew M."/>
            <person name="Finn R."/>
            <person name="Kale V."/>
            <person name="Holt S."/>
            <person name="Cochrane G."/>
            <person name="Meng A."/>
            <person name="Brown T."/>
            <person name="Cohen L."/>
        </authorList>
    </citation>
    <scope>NUCLEOTIDE SEQUENCE</scope>
    <source>
        <strain evidence="2">UNC1205</strain>
    </source>
</reference>
<accession>A0A7S0Y919</accession>
<dbReference type="EMBL" id="HBFL01004998">
    <property type="protein sequence ID" value="CAD8763554.1"/>
    <property type="molecule type" value="Transcribed_RNA"/>
</dbReference>
<organism evidence="2">
    <name type="scientific">Pseudo-nitzschia delicatissima</name>
    <dbReference type="NCBI Taxonomy" id="44447"/>
    <lineage>
        <taxon>Eukaryota</taxon>
        <taxon>Sar</taxon>
        <taxon>Stramenopiles</taxon>
        <taxon>Ochrophyta</taxon>
        <taxon>Bacillariophyta</taxon>
        <taxon>Bacillariophyceae</taxon>
        <taxon>Bacillariophycidae</taxon>
        <taxon>Bacillariales</taxon>
        <taxon>Bacillariaceae</taxon>
        <taxon>Pseudo-nitzschia</taxon>
    </lineage>
</organism>